<dbReference type="OrthoDB" id="377733at2759"/>
<dbReference type="Proteomes" id="UP000674318">
    <property type="component" value="Unassembled WGS sequence"/>
</dbReference>
<sequence length="164" mass="18030">MSLSWCRVDLSRHHIGGLHRRRRCAAVHVHNCQNVSPLIGAQVRGHIILGERTGSSDGSNAQETFKLYMKGADEKMASVLRQSDWLGECCQELAQMGLRTLGFAGRTPSEDILRTFLHQYEAAMSILGNDRAEAIETAMRALERDTTLIGVTGGGGKMSCKMMP</sequence>
<dbReference type="PANTHER" id="PTHR24092:SF5">
    <property type="entry name" value="PHOSPHOLIPID-TRANSPORTING ATPASE"/>
    <property type="match status" value="1"/>
</dbReference>
<dbReference type="Gene3D" id="3.40.1110.10">
    <property type="entry name" value="Calcium-transporting ATPase, cytoplasmic domain N"/>
    <property type="match status" value="1"/>
</dbReference>
<dbReference type="GO" id="GO:0005886">
    <property type="term" value="C:plasma membrane"/>
    <property type="evidence" value="ECO:0007669"/>
    <property type="project" value="TreeGrafter"/>
</dbReference>
<dbReference type="RefSeq" id="XP_067754088.1">
    <property type="nucleotide sequence ID" value="XM_067897931.1"/>
</dbReference>
<proteinExistence type="predicted"/>
<gene>
    <name evidence="1" type="ORF">JKF63_01887</name>
</gene>
<dbReference type="GO" id="GO:0005802">
    <property type="term" value="C:trans-Golgi network"/>
    <property type="evidence" value="ECO:0007669"/>
    <property type="project" value="TreeGrafter"/>
</dbReference>
<evidence type="ECO:0000313" key="1">
    <source>
        <dbReference type="EMBL" id="KAG5494053.1"/>
    </source>
</evidence>
<evidence type="ECO:0000313" key="2">
    <source>
        <dbReference type="Proteomes" id="UP000674318"/>
    </source>
</evidence>
<dbReference type="EMBL" id="JAFJZO010000034">
    <property type="protein sequence ID" value="KAG5494053.1"/>
    <property type="molecule type" value="Genomic_DNA"/>
</dbReference>
<keyword evidence="2" id="KW-1185">Reference proteome</keyword>
<dbReference type="GeneID" id="94288008"/>
<reference evidence="1 2" key="1">
    <citation type="submission" date="2021-02" db="EMBL/GenBank/DDBJ databases">
        <title>Porcisia hertigi Genome sequencing and assembly.</title>
        <authorList>
            <person name="Almutairi H."/>
            <person name="Gatherer D."/>
        </authorList>
    </citation>
    <scope>NUCLEOTIDE SEQUENCE [LARGE SCALE GENOMIC DNA]</scope>
    <source>
        <strain evidence="1 2">C119</strain>
    </source>
</reference>
<dbReference type="GO" id="GO:0006890">
    <property type="term" value="P:retrograde vesicle-mediated transport, Golgi to endoplasmic reticulum"/>
    <property type="evidence" value="ECO:0007669"/>
    <property type="project" value="TreeGrafter"/>
</dbReference>
<dbReference type="GO" id="GO:0006897">
    <property type="term" value="P:endocytosis"/>
    <property type="evidence" value="ECO:0007669"/>
    <property type="project" value="TreeGrafter"/>
</dbReference>
<dbReference type="GO" id="GO:0000166">
    <property type="term" value="F:nucleotide binding"/>
    <property type="evidence" value="ECO:0007669"/>
    <property type="project" value="InterPro"/>
</dbReference>
<name>A0A836IGL1_9TRYP</name>
<accession>A0A836IGL1</accession>
<dbReference type="AlphaFoldDB" id="A0A836IGL1"/>
<protein>
    <submittedName>
        <fullName evidence="1">Uncharacterized protein</fullName>
    </submittedName>
</protein>
<dbReference type="KEGG" id="phet:94288008"/>
<dbReference type="InterPro" id="IPR023299">
    <property type="entry name" value="ATPase_P-typ_cyto_dom_N"/>
</dbReference>
<dbReference type="SUPFAM" id="SSF81660">
    <property type="entry name" value="Metal cation-transporting ATPase, ATP-binding domain N"/>
    <property type="match status" value="1"/>
</dbReference>
<comment type="caution">
    <text evidence="1">The sequence shown here is derived from an EMBL/GenBank/DDBJ whole genome shotgun (WGS) entry which is preliminary data.</text>
</comment>
<organism evidence="1 2">
    <name type="scientific">Porcisia hertigi</name>
    <dbReference type="NCBI Taxonomy" id="2761500"/>
    <lineage>
        <taxon>Eukaryota</taxon>
        <taxon>Discoba</taxon>
        <taxon>Euglenozoa</taxon>
        <taxon>Kinetoplastea</taxon>
        <taxon>Metakinetoplastina</taxon>
        <taxon>Trypanosomatida</taxon>
        <taxon>Trypanosomatidae</taxon>
        <taxon>Leishmaniinae</taxon>
        <taxon>Porcisia</taxon>
    </lineage>
</organism>
<dbReference type="PANTHER" id="PTHR24092">
    <property type="entry name" value="PROBABLE PHOSPHOLIPID-TRANSPORTING ATPASE"/>
    <property type="match status" value="1"/>
</dbReference>
<dbReference type="GO" id="GO:0045332">
    <property type="term" value="P:phospholipid translocation"/>
    <property type="evidence" value="ECO:0007669"/>
    <property type="project" value="TreeGrafter"/>
</dbReference>
<dbReference type="GO" id="GO:0005768">
    <property type="term" value="C:endosome"/>
    <property type="evidence" value="ECO:0007669"/>
    <property type="project" value="TreeGrafter"/>
</dbReference>
<dbReference type="GO" id="GO:0140326">
    <property type="term" value="F:ATPase-coupled intramembrane lipid transporter activity"/>
    <property type="evidence" value="ECO:0007669"/>
    <property type="project" value="TreeGrafter"/>
</dbReference>